<proteinExistence type="predicted"/>
<evidence type="ECO:0000313" key="3">
    <source>
        <dbReference type="Proteomes" id="UP000317494"/>
    </source>
</evidence>
<feature type="compositionally biased region" description="Low complexity" evidence="1">
    <location>
        <begin position="211"/>
        <end position="221"/>
    </location>
</feature>
<feature type="compositionally biased region" description="Basic and acidic residues" evidence="1">
    <location>
        <begin position="477"/>
        <end position="487"/>
    </location>
</feature>
<name>A0A507CYP4_9FUNG</name>
<dbReference type="AlphaFoldDB" id="A0A507CYP4"/>
<evidence type="ECO:0000313" key="2">
    <source>
        <dbReference type="EMBL" id="TPX44293.1"/>
    </source>
</evidence>
<feature type="compositionally biased region" description="Low complexity" evidence="1">
    <location>
        <begin position="244"/>
        <end position="268"/>
    </location>
</feature>
<accession>A0A507CYP4</accession>
<sequence>MDAQHKRRRVPISNLAQTVECLRRRIELAHYRVHHKCEKVLFPQMQVMAQRAEDLRMAFKKHYLNPDVIDAEVRRRTRQGTVSDMKGELYRLTKSSASASPSNDGGSFLSLLMGCDDDHGWDGLMLAGQSSLPDPGSFDTRSSTKFDVLPAHPLAVAAGQTGNTSPAMPSLGMSSARHGSADGDPVVVTTSTLTCISRHGGDNITHPSMPPLSASGASSSEISRDCDRTVQHIAIAPAAEPHESSANVDNSNPPSNSSPCTTPSIPTAPHKRIVTNGLARITTPATASATENWTLPGPKCGSPVRTLSPFCLHGYAYPPTTPLALPPAALTHQRYHRSGRVRSPSPYHYQHDDVSELMKEFIRAEQLDTPYDYYSSSHNGVGLSNHNPYNLAALNGLLDHHGKATIHTTSPNPFGGLPAVTNPADLAAAFSYFWASGYIPSNLASVHSVQGSNNRSRSSLSPGSLRRETSDVLGRAGPERDFTPAAV</sequence>
<feature type="compositionally biased region" description="Low complexity" evidence="1">
    <location>
        <begin position="451"/>
        <end position="464"/>
    </location>
</feature>
<evidence type="ECO:0000256" key="1">
    <source>
        <dbReference type="SAM" id="MobiDB-lite"/>
    </source>
</evidence>
<feature type="region of interest" description="Disordered" evidence="1">
    <location>
        <begin position="238"/>
        <end position="269"/>
    </location>
</feature>
<keyword evidence="3" id="KW-1185">Reference proteome</keyword>
<dbReference type="VEuPathDB" id="FungiDB:SeMB42_g04382"/>
<feature type="region of interest" description="Disordered" evidence="1">
    <location>
        <begin position="448"/>
        <end position="487"/>
    </location>
</feature>
<organism evidence="2 3">
    <name type="scientific">Synchytrium endobioticum</name>
    <dbReference type="NCBI Taxonomy" id="286115"/>
    <lineage>
        <taxon>Eukaryota</taxon>
        <taxon>Fungi</taxon>
        <taxon>Fungi incertae sedis</taxon>
        <taxon>Chytridiomycota</taxon>
        <taxon>Chytridiomycota incertae sedis</taxon>
        <taxon>Chytridiomycetes</taxon>
        <taxon>Synchytriales</taxon>
        <taxon>Synchytriaceae</taxon>
        <taxon>Synchytrium</taxon>
    </lineage>
</organism>
<dbReference type="EMBL" id="QEAN01000175">
    <property type="protein sequence ID" value="TPX44293.1"/>
    <property type="molecule type" value="Genomic_DNA"/>
</dbReference>
<gene>
    <name evidence="2" type="ORF">SeMB42_g04382</name>
</gene>
<comment type="caution">
    <text evidence="2">The sequence shown here is derived from an EMBL/GenBank/DDBJ whole genome shotgun (WGS) entry which is preliminary data.</text>
</comment>
<feature type="region of interest" description="Disordered" evidence="1">
    <location>
        <begin position="198"/>
        <end position="223"/>
    </location>
</feature>
<feature type="region of interest" description="Disordered" evidence="1">
    <location>
        <begin position="158"/>
        <end position="185"/>
    </location>
</feature>
<protein>
    <submittedName>
        <fullName evidence="2">Uncharacterized protein</fullName>
    </submittedName>
</protein>
<dbReference type="Proteomes" id="UP000317494">
    <property type="component" value="Unassembled WGS sequence"/>
</dbReference>
<reference evidence="2 3" key="1">
    <citation type="journal article" date="2019" name="Sci. Rep.">
        <title>Comparative genomics of chytrid fungi reveal insights into the obligate biotrophic and pathogenic lifestyle of Synchytrium endobioticum.</title>
        <authorList>
            <person name="van de Vossenberg B.T.L.H."/>
            <person name="Warris S."/>
            <person name="Nguyen H.D.T."/>
            <person name="van Gent-Pelzer M.P.E."/>
            <person name="Joly D.L."/>
            <person name="van de Geest H.C."/>
            <person name="Bonants P.J.M."/>
            <person name="Smith D.S."/>
            <person name="Levesque C.A."/>
            <person name="van der Lee T.A.J."/>
        </authorList>
    </citation>
    <scope>NUCLEOTIDE SEQUENCE [LARGE SCALE GENOMIC DNA]</scope>
    <source>
        <strain evidence="2 3">MB42</strain>
    </source>
</reference>